<evidence type="ECO:0000313" key="2">
    <source>
        <dbReference type="Proteomes" id="UP000011776"/>
    </source>
</evidence>
<evidence type="ECO:0000313" key="1">
    <source>
        <dbReference type="EMBL" id="EMG10262.1"/>
    </source>
</evidence>
<organism evidence="1 2">
    <name type="scientific">Leptospira interrogans serovar Grippotyphosa str. LT2186</name>
    <dbReference type="NCBI Taxonomy" id="1001599"/>
    <lineage>
        <taxon>Bacteria</taxon>
        <taxon>Pseudomonadati</taxon>
        <taxon>Spirochaetota</taxon>
        <taxon>Spirochaetia</taxon>
        <taxon>Leptospirales</taxon>
        <taxon>Leptospiraceae</taxon>
        <taxon>Leptospira</taxon>
    </lineage>
</organism>
<accession>M3I2Z4</accession>
<comment type="caution">
    <text evidence="1">The sequence shown here is derived from an EMBL/GenBank/DDBJ whole genome shotgun (WGS) entry which is preliminary data.</text>
</comment>
<reference evidence="1 2" key="1">
    <citation type="submission" date="2013-02" db="EMBL/GenBank/DDBJ databases">
        <authorList>
            <person name="Harkins D.M."/>
            <person name="Durkin A.S."/>
            <person name="Brinkac L.M."/>
            <person name="Haft D.H."/>
            <person name="Selengut J.D."/>
            <person name="Sanka R."/>
            <person name="DePew J."/>
            <person name="Purushe J."/>
            <person name="Tulsiani S.M."/>
            <person name="Graham G.C."/>
            <person name="Burns M.-A."/>
            <person name="Dohnt M.F."/>
            <person name="Smythe L.D."/>
            <person name="McKay D.B."/>
            <person name="Craig S.B."/>
            <person name="Vinetz J.M."/>
            <person name="Sutton G.G."/>
            <person name="Nierman W.C."/>
            <person name="Fouts D.E."/>
        </authorList>
    </citation>
    <scope>NUCLEOTIDE SEQUENCE [LARGE SCALE GENOMIC DNA]</scope>
    <source>
        <strain evidence="1 2">LT2186</strain>
    </source>
</reference>
<dbReference type="EMBL" id="AFME02000267">
    <property type="protein sequence ID" value="EMG10262.1"/>
    <property type="molecule type" value="Genomic_DNA"/>
</dbReference>
<protein>
    <submittedName>
        <fullName evidence="1">Uncharacterized protein</fullName>
    </submittedName>
</protein>
<dbReference type="Proteomes" id="UP000011776">
    <property type="component" value="Unassembled WGS sequence"/>
</dbReference>
<dbReference type="AlphaFoldDB" id="M3I2Z4"/>
<dbReference type="BioCyc" id="LINT1001599:G11K9-968-MONOMER"/>
<proteinExistence type="predicted"/>
<gene>
    <name evidence="1" type="ORF">LEP1GSC151_2303</name>
</gene>
<sequence>MINTFPSETWNEALSELRAAMVAVLPPNRRKLPNLEVRSSTASDSVFTDCFSVTFV</sequence>
<name>M3I2Z4_LEPIR</name>